<dbReference type="PROSITE" id="PS50995">
    <property type="entry name" value="HTH_MARR_2"/>
    <property type="match status" value="1"/>
</dbReference>
<dbReference type="PANTHER" id="PTHR42756:SF1">
    <property type="entry name" value="TRANSCRIPTIONAL REPRESSOR OF EMRAB OPERON"/>
    <property type="match status" value="1"/>
</dbReference>
<keyword evidence="1" id="KW-0805">Transcription regulation</keyword>
<evidence type="ECO:0000313" key="5">
    <source>
        <dbReference type="EMBL" id="SCX39271.1"/>
    </source>
</evidence>
<evidence type="ECO:0000259" key="4">
    <source>
        <dbReference type="PROSITE" id="PS50995"/>
    </source>
</evidence>
<protein>
    <submittedName>
        <fullName evidence="5">DNA-binding transcriptional regulator, MarR family</fullName>
    </submittedName>
</protein>
<sequence>MQDHIDFVVSQWDSAMPELDVSSMKIFGRMLRVMKHLAKMRAQALEPFGFRDGEFDVLATLRRAGAPYCLSPTQLYRSLLVTSGAMTNRLNHLEEQGLIERLHDPDDKRSSLVSLTPQGQERIEQALIVHTATQNAILANLSEEQREQLESLLRQLLLTFPG</sequence>
<gene>
    <name evidence="5" type="ORF">SAMN02927897_00514</name>
</gene>
<dbReference type="InterPro" id="IPR036388">
    <property type="entry name" value="WH-like_DNA-bd_sf"/>
</dbReference>
<dbReference type="GeneID" id="23843116"/>
<evidence type="ECO:0000313" key="6">
    <source>
        <dbReference type="Proteomes" id="UP000183569"/>
    </source>
</evidence>
<evidence type="ECO:0000256" key="2">
    <source>
        <dbReference type="ARBA" id="ARBA00023125"/>
    </source>
</evidence>
<dbReference type="GO" id="GO:0003700">
    <property type="term" value="F:DNA-binding transcription factor activity"/>
    <property type="evidence" value="ECO:0007669"/>
    <property type="project" value="InterPro"/>
</dbReference>
<keyword evidence="2 5" id="KW-0238">DNA-binding</keyword>
<reference evidence="5 6" key="1">
    <citation type="submission" date="2016-10" db="EMBL/GenBank/DDBJ databases">
        <authorList>
            <person name="Varghese N."/>
            <person name="Submissions S."/>
        </authorList>
    </citation>
    <scope>NUCLEOTIDE SEQUENCE [LARGE SCALE GENOMIC DNA]</scope>
    <source>
        <strain evidence="5 6">CGMCC 1.12102</strain>
    </source>
</reference>
<dbReference type="GO" id="GO:0003677">
    <property type="term" value="F:DNA binding"/>
    <property type="evidence" value="ECO:0007669"/>
    <property type="project" value="UniProtKB-KW"/>
</dbReference>
<dbReference type="EMBL" id="FMUI01000002">
    <property type="protein sequence ID" value="SCX39271.1"/>
    <property type="molecule type" value="Genomic_DNA"/>
</dbReference>
<dbReference type="RefSeq" id="WP_017456329.1">
    <property type="nucleotide sequence ID" value="NZ_FMUI01000002.1"/>
</dbReference>
<organism evidence="5 6">
    <name type="scientific">Kosakonia sacchari</name>
    <dbReference type="NCBI Taxonomy" id="1158459"/>
    <lineage>
        <taxon>Bacteria</taxon>
        <taxon>Pseudomonadati</taxon>
        <taxon>Pseudomonadota</taxon>
        <taxon>Gammaproteobacteria</taxon>
        <taxon>Enterobacterales</taxon>
        <taxon>Enterobacteriaceae</taxon>
        <taxon>Kosakonia</taxon>
    </lineage>
</organism>
<dbReference type="PANTHER" id="PTHR42756">
    <property type="entry name" value="TRANSCRIPTIONAL REGULATOR, MARR"/>
    <property type="match status" value="1"/>
</dbReference>
<dbReference type="Gene3D" id="1.10.10.10">
    <property type="entry name" value="Winged helix-like DNA-binding domain superfamily/Winged helix DNA-binding domain"/>
    <property type="match status" value="1"/>
</dbReference>
<feature type="domain" description="HTH marR-type" evidence="4">
    <location>
        <begin position="23"/>
        <end position="158"/>
    </location>
</feature>
<dbReference type="Pfam" id="PF12802">
    <property type="entry name" value="MarR_2"/>
    <property type="match status" value="1"/>
</dbReference>
<dbReference type="PRINTS" id="PR00598">
    <property type="entry name" value="HTHMARR"/>
</dbReference>
<dbReference type="SUPFAM" id="SSF46785">
    <property type="entry name" value="Winged helix' DNA-binding domain"/>
    <property type="match status" value="1"/>
</dbReference>
<dbReference type="Proteomes" id="UP000183569">
    <property type="component" value="Unassembled WGS sequence"/>
</dbReference>
<dbReference type="AlphaFoldDB" id="A0A1G4XDN1"/>
<accession>A0A1G4XDN1</accession>
<name>A0A1G4XDN1_9ENTR</name>
<dbReference type="PROSITE" id="PS01117">
    <property type="entry name" value="HTH_MARR_1"/>
    <property type="match status" value="1"/>
</dbReference>
<comment type="caution">
    <text evidence="5">The sequence shown here is derived from an EMBL/GenBank/DDBJ whole genome shotgun (WGS) entry which is preliminary data.</text>
</comment>
<dbReference type="SMART" id="SM00347">
    <property type="entry name" value="HTH_MARR"/>
    <property type="match status" value="1"/>
</dbReference>
<dbReference type="InterPro" id="IPR000835">
    <property type="entry name" value="HTH_MarR-typ"/>
</dbReference>
<keyword evidence="3" id="KW-0804">Transcription</keyword>
<dbReference type="InterPro" id="IPR036390">
    <property type="entry name" value="WH_DNA-bd_sf"/>
</dbReference>
<evidence type="ECO:0000256" key="1">
    <source>
        <dbReference type="ARBA" id="ARBA00023015"/>
    </source>
</evidence>
<dbReference type="InterPro" id="IPR023187">
    <property type="entry name" value="Tscrpt_reg_MarR-type_CS"/>
</dbReference>
<proteinExistence type="predicted"/>
<evidence type="ECO:0000256" key="3">
    <source>
        <dbReference type="ARBA" id="ARBA00023163"/>
    </source>
</evidence>